<evidence type="ECO:0000313" key="1">
    <source>
        <dbReference type="EMBL" id="OHX64229.1"/>
    </source>
</evidence>
<proteinExistence type="predicted"/>
<sequence>MKKLLFIVILIYTSSCSVKPEENNSFPLGVHQVKGVNEIRVEFTDKTRCYVEEFIDGVKTMYKCEYVVISDNDKMVYKVNFRQKIMSGCSTEKASNIIGNVGVLFHHSQLSVSDWQLDCSQETLTLLNNK</sequence>
<dbReference type="EMBL" id="JRYR02000002">
    <property type="protein sequence ID" value="OHX64229.1"/>
    <property type="molecule type" value="Genomic_DNA"/>
</dbReference>
<organism evidence="1 2">
    <name type="scientific">Flammeovirga pacifica</name>
    <dbReference type="NCBI Taxonomy" id="915059"/>
    <lineage>
        <taxon>Bacteria</taxon>
        <taxon>Pseudomonadati</taxon>
        <taxon>Bacteroidota</taxon>
        <taxon>Cytophagia</taxon>
        <taxon>Cytophagales</taxon>
        <taxon>Flammeovirgaceae</taxon>
        <taxon>Flammeovirga</taxon>
    </lineage>
</organism>
<evidence type="ECO:0000313" key="2">
    <source>
        <dbReference type="Proteomes" id="UP000179797"/>
    </source>
</evidence>
<keyword evidence="2" id="KW-1185">Reference proteome</keyword>
<dbReference type="AlphaFoldDB" id="A0A1S1YT85"/>
<reference evidence="1 2" key="1">
    <citation type="journal article" date="2012" name="Int. J. Syst. Evol. Microbiol.">
        <title>Flammeovirga pacifica sp. nov., isolated from deep-sea sediment.</title>
        <authorList>
            <person name="Xu H."/>
            <person name="Fu Y."/>
            <person name="Yang N."/>
            <person name="Ding Z."/>
            <person name="Lai Q."/>
            <person name="Zeng R."/>
        </authorList>
    </citation>
    <scope>NUCLEOTIDE SEQUENCE [LARGE SCALE GENOMIC DNA]</scope>
    <source>
        <strain evidence="2">DSM 24597 / LMG 26175 / WPAGA1</strain>
    </source>
</reference>
<name>A0A1S1YT85_FLAPC</name>
<protein>
    <submittedName>
        <fullName evidence="1">Uncharacterized protein</fullName>
    </submittedName>
</protein>
<comment type="caution">
    <text evidence="1">The sequence shown here is derived from an EMBL/GenBank/DDBJ whole genome shotgun (WGS) entry which is preliminary data.</text>
</comment>
<gene>
    <name evidence="1" type="ORF">NH26_21740</name>
</gene>
<dbReference type="RefSeq" id="WP_044220935.1">
    <property type="nucleotide sequence ID" value="NZ_JRYR02000002.1"/>
</dbReference>
<dbReference type="OrthoDB" id="9835996at2"/>
<accession>A0A1S1YT85</accession>
<dbReference type="Proteomes" id="UP000179797">
    <property type="component" value="Unassembled WGS sequence"/>
</dbReference>